<dbReference type="AlphaFoldDB" id="A0A2Z7C7G6"/>
<keyword evidence="5" id="KW-0472">Membrane</keyword>
<dbReference type="Proteomes" id="UP000250235">
    <property type="component" value="Unassembled WGS sequence"/>
</dbReference>
<keyword evidence="3" id="KW-0347">Helicase</keyword>
<dbReference type="GO" id="GO:0004386">
    <property type="term" value="F:helicase activity"/>
    <property type="evidence" value="ECO:0007669"/>
    <property type="project" value="UniProtKB-KW"/>
</dbReference>
<dbReference type="GO" id="GO:0031297">
    <property type="term" value="P:replication fork processing"/>
    <property type="evidence" value="ECO:0007669"/>
    <property type="project" value="TreeGrafter"/>
</dbReference>
<dbReference type="Pfam" id="PF00176">
    <property type="entry name" value="SNF2-rel_dom"/>
    <property type="match status" value="1"/>
</dbReference>
<organism evidence="7 8">
    <name type="scientific">Dorcoceras hygrometricum</name>
    <dbReference type="NCBI Taxonomy" id="472368"/>
    <lineage>
        <taxon>Eukaryota</taxon>
        <taxon>Viridiplantae</taxon>
        <taxon>Streptophyta</taxon>
        <taxon>Embryophyta</taxon>
        <taxon>Tracheophyta</taxon>
        <taxon>Spermatophyta</taxon>
        <taxon>Magnoliopsida</taxon>
        <taxon>eudicotyledons</taxon>
        <taxon>Gunneridae</taxon>
        <taxon>Pentapetalae</taxon>
        <taxon>asterids</taxon>
        <taxon>lamiids</taxon>
        <taxon>Lamiales</taxon>
        <taxon>Gesneriaceae</taxon>
        <taxon>Didymocarpoideae</taxon>
        <taxon>Trichosporeae</taxon>
        <taxon>Loxocarpinae</taxon>
        <taxon>Dorcoceras</taxon>
    </lineage>
</organism>
<dbReference type="GO" id="GO:0004520">
    <property type="term" value="F:DNA endonuclease activity"/>
    <property type="evidence" value="ECO:0007669"/>
    <property type="project" value="TreeGrafter"/>
</dbReference>
<evidence type="ECO:0000313" key="7">
    <source>
        <dbReference type="EMBL" id="KZV42449.1"/>
    </source>
</evidence>
<dbReference type="GO" id="GO:0043596">
    <property type="term" value="C:nuclear replication fork"/>
    <property type="evidence" value="ECO:0007669"/>
    <property type="project" value="TreeGrafter"/>
</dbReference>
<dbReference type="GO" id="GO:0016787">
    <property type="term" value="F:hydrolase activity"/>
    <property type="evidence" value="ECO:0007669"/>
    <property type="project" value="UniProtKB-KW"/>
</dbReference>
<keyword evidence="1" id="KW-0547">Nucleotide-binding</keyword>
<evidence type="ECO:0000313" key="8">
    <source>
        <dbReference type="Proteomes" id="UP000250235"/>
    </source>
</evidence>
<keyword evidence="5" id="KW-0812">Transmembrane</keyword>
<dbReference type="GO" id="GO:0005524">
    <property type="term" value="F:ATP binding"/>
    <property type="evidence" value="ECO:0007669"/>
    <property type="project" value="UniProtKB-KW"/>
</dbReference>
<dbReference type="EMBL" id="KQ999045">
    <property type="protein sequence ID" value="KZV42449.1"/>
    <property type="molecule type" value="Genomic_DNA"/>
</dbReference>
<evidence type="ECO:0000256" key="4">
    <source>
        <dbReference type="ARBA" id="ARBA00022840"/>
    </source>
</evidence>
<dbReference type="SUPFAM" id="SSF52540">
    <property type="entry name" value="P-loop containing nucleoside triphosphate hydrolases"/>
    <property type="match status" value="1"/>
</dbReference>
<accession>A0A2Z7C7G6</accession>
<keyword evidence="5" id="KW-1133">Transmembrane helix</keyword>
<name>A0A2Z7C7G6_9LAMI</name>
<evidence type="ECO:0000256" key="5">
    <source>
        <dbReference type="SAM" id="Phobius"/>
    </source>
</evidence>
<keyword evidence="2" id="KW-0378">Hydrolase</keyword>
<dbReference type="PANTHER" id="PTHR45766">
    <property type="entry name" value="DNA ANNEALING HELICASE AND ENDONUCLEASE ZRANB3 FAMILY MEMBER"/>
    <property type="match status" value="1"/>
</dbReference>
<dbReference type="InterPro" id="IPR038718">
    <property type="entry name" value="SNF2-like_sf"/>
</dbReference>
<protein>
    <submittedName>
        <fullName evidence="7">Chromatin remodelling complex ATPase chain isw-1</fullName>
    </submittedName>
</protein>
<gene>
    <name evidence="7" type="ORF">F511_40100</name>
</gene>
<feature type="domain" description="SNF2 N-terminal" evidence="6">
    <location>
        <begin position="33"/>
        <end position="180"/>
    </location>
</feature>
<dbReference type="PANTHER" id="PTHR45766:SF3">
    <property type="entry name" value="DNA ANNEALING HELICASE AND ENDONUCLEASE ZRANB3"/>
    <property type="match status" value="1"/>
</dbReference>
<evidence type="ECO:0000256" key="2">
    <source>
        <dbReference type="ARBA" id="ARBA00022801"/>
    </source>
</evidence>
<keyword evidence="8" id="KW-1185">Reference proteome</keyword>
<reference evidence="7 8" key="1">
    <citation type="journal article" date="2015" name="Proc. Natl. Acad. Sci. U.S.A.">
        <title>The resurrection genome of Boea hygrometrica: A blueprint for survival of dehydration.</title>
        <authorList>
            <person name="Xiao L."/>
            <person name="Yang G."/>
            <person name="Zhang L."/>
            <person name="Yang X."/>
            <person name="Zhao S."/>
            <person name="Ji Z."/>
            <person name="Zhou Q."/>
            <person name="Hu M."/>
            <person name="Wang Y."/>
            <person name="Chen M."/>
            <person name="Xu Y."/>
            <person name="Jin H."/>
            <person name="Xiao X."/>
            <person name="Hu G."/>
            <person name="Bao F."/>
            <person name="Hu Y."/>
            <person name="Wan P."/>
            <person name="Li L."/>
            <person name="Deng X."/>
            <person name="Kuang T."/>
            <person name="Xiang C."/>
            <person name="Zhu J.K."/>
            <person name="Oliver M.J."/>
            <person name="He Y."/>
        </authorList>
    </citation>
    <scope>NUCLEOTIDE SEQUENCE [LARGE SCALE GENOMIC DNA]</scope>
    <source>
        <strain evidence="8">cv. XS01</strain>
    </source>
</reference>
<evidence type="ECO:0000256" key="1">
    <source>
        <dbReference type="ARBA" id="ARBA00022741"/>
    </source>
</evidence>
<dbReference type="Gene3D" id="3.40.50.10810">
    <property type="entry name" value="Tandem AAA-ATPase domain"/>
    <property type="match status" value="1"/>
</dbReference>
<dbReference type="GO" id="GO:0006281">
    <property type="term" value="P:DNA repair"/>
    <property type="evidence" value="ECO:0007669"/>
    <property type="project" value="TreeGrafter"/>
</dbReference>
<dbReference type="OrthoDB" id="2801544at2759"/>
<keyword evidence="4" id="KW-0067">ATP-binding</keyword>
<dbReference type="InterPro" id="IPR027417">
    <property type="entry name" value="P-loop_NTPase"/>
</dbReference>
<evidence type="ECO:0000256" key="3">
    <source>
        <dbReference type="ARBA" id="ARBA00022806"/>
    </source>
</evidence>
<sequence length="247" mass="28343">MRRACVGMDVVLSQWSGSNRGGYKIVQSNSRASVNLDGVFNIISYDIVPKLQDLLLASKFQVVIADESHFLKNAHAKRTCASLPILQRAQYTVLLSGTPALSRPIELFKQLEALYPEVYKNVHEYGDRYCKGGIFGIYQGASNHEELHNLMKATVMIRRLKKDVLAELPLKRRQQVLMRLCLCNHIHIYIFSQSVYSYILVCLRILHYFYLTFSFCSRSISAFLLQLCTHPTKFLFACFITSMHHVQ</sequence>
<evidence type="ECO:0000259" key="6">
    <source>
        <dbReference type="Pfam" id="PF00176"/>
    </source>
</evidence>
<feature type="transmembrane region" description="Helical" evidence="5">
    <location>
        <begin position="176"/>
        <end position="199"/>
    </location>
</feature>
<dbReference type="InterPro" id="IPR000330">
    <property type="entry name" value="SNF2_N"/>
</dbReference>
<proteinExistence type="predicted"/>